<dbReference type="EMBL" id="CTEE01000001">
    <property type="protein sequence ID" value="CQD14532.1"/>
    <property type="molecule type" value="Genomic_DNA"/>
</dbReference>
<evidence type="ECO:0000313" key="2">
    <source>
        <dbReference type="Proteomes" id="UP000199251"/>
    </source>
</evidence>
<organism evidence="1 2">
    <name type="scientific">Mycobacterium lentiflavum</name>
    <dbReference type="NCBI Taxonomy" id="141349"/>
    <lineage>
        <taxon>Bacteria</taxon>
        <taxon>Bacillati</taxon>
        <taxon>Actinomycetota</taxon>
        <taxon>Actinomycetes</taxon>
        <taxon>Mycobacteriales</taxon>
        <taxon>Mycobacteriaceae</taxon>
        <taxon>Mycobacterium</taxon>
        <taxon>Mycobacterium simiae complex</taxon>
    </lineage>
</organism>
<accession>A0A0E4GYF3</accession>
<dbReference type="Proteomes" id="UP000199251">
    <property type="component" value="Unassembled WGS sequence"/>
</dbReference>
<name>A0A0E4GYF3_MYCLN</name>
<proteinExistence type="predicted"/>
<dbReference type="AlphaFoldDB" id="A0A0E4GYF3"/>
<protein>
    <submittedName>
        <fullName evidence="1">Uncharacterized protein</fullName>
    </submittedName>
</protein>
<reference evidence="1 2" key="1">
    <citation type="submission" date="2015-03" db="EMBL/GenBank/DDBJ databases">
        <authorList>
            <person name="Urmite Genomes"/>
        </authorList>
    </citation>
    <scope>NUCLEOTIDE SEQUENCE [LARGE SCALE GENOMIC DNA]</scope>
    <source>
        <strain evidence="1 2">CSUR P1491</strain>
    </source>
</reference>
<evidence type="ECO:0000313" key="1">
    <source>
        <dbReference type="EMBL" id="CQD14532.1"/>
    </source>
</evidence>
<gene>
    <name evidence="1" type="ORF">BN1232_03063</name>
</gene>
<sequence>MQLLQEAKIASVITFTFGGYHATRPVCDGTMTPSSEHEIVAGRTRGITKYQARQVVSRTDWL</sequence>